<dbReference type="OrthoDB" id="9773351at2"/>
<comment type="caution">
    <text evidence="2">The sequence shown here is derived from an EMBL/GenBank/DDBJ whole genome shotgun (WGS) entry which is preliminary data.</text>
</comment>
<dbReference type="GO" id="GO:0003676">
    <property type="term" value="F:nucleic acid binding"/>
    <property type="evidence" value="ECO:0007669"/>
    <property type="project" value="InterPro"/>
</dbReference>
<feature type="domain" description="YprB ribonuclease H-like" evidence="1">
    <location>
        <begin position="55"/>
        <end position="177"/>
    </location>
</feature>
<keyword evidence="3" id="KW-1185">Reference proteome</keyword>
<reference evidence="2 3" key="1">
    <citation type="submission" date="2018-11" db="EMBL/GenBank/DDBJ databases">
        <title>Trebonia kvetii gen.nov., sp.nov., a novel acidophilic actinobacterium, and proposal of the new actinobacterial family Treboniaceae fam. nov.</title>
        <authorList>
            <person name="Rapoport D."/>
            <person name="Sagova-Mareckova M."/>
            <person name="Sedlacek I."/>
            <person name="Provaznik J."/>
            <person name="Kralova S."/>
            <person name="Pavlinic D."/>
            <person name="Benes V."/>
            <person name="Kopecky J."/>
        </authorList>
    </citation>
    <scope>NUCLEOTIDE SEQUENCE [LARGE SCALE GENOMIC DNA]</scope>
    <source>
        <strain evidence="2 3">15Tr583</strain>
    </source>
</reference>
<sequence>MLSTLFLDIENAPLLVDTWGLWNQNIGINQIRDSGGMICFSGKFLGDELGYFYSDHNPGREGMVKAAHDQLDQADIVVTWNGKRHDIPHLNREFLELGLTPPSPYRQVDLYQVARRVFKFPSNKLDYVSQALGFAGKVGHEGHLLWVKCMEGDEDAWRRMEEYNRNDVILLEELYARFLPWIPSHPAAVVDGIACPKCGSGRHQKRGYALTQQSSFQRYQCLDCGGWFRSTKRESGSHVREVSNG</sequence>
<accession>A0A6P2BVK4</accession>
<evidence type="ECO:0000313" key="2">
    <source>
        <dbReference type="EMBL" id="TVZ01243.1"/>
    </source>
</evidence>
<dbReference type="SUPFAM" id="SSF53098">
    <property type="entry name" value="Ribonuclease H-like"/>
    <property type="match status" value="1"/>
</dbReference>
<name>A0A6P2BVK4_9ACTN</name>
<dbReference type="AlphaFoldDB" id="A0A6P2BVK4"/>
<evidence type="ECO:0000313" key="3">
    <source>
        <dbReference type="Proteomes" id="UP000460272"/>
    </source>
</evidence>
<dbReference type="Gene3D" id="3.30.420.10">
    <property type="entry name" value="Ribonuclease H-like superfamily/Ribonuclease H"/>
    <property type="match status" value="1"/>
</dbReference>
<dbReference type="Proteomes" id="UP000460272">
    <property type="component" value="Unassembled WGS sequence"/>
</dbReference>
<evidence type="ECO:0000259" key="1">
    <source>
        <dbReference type="Pfam" id="PF13482"/>
    </source>
</evidence>
<dbReference type="InterPro" id="IPR036397">
    <property type="entry name" value="RNaseH_sf"/>
</dbReference>
<dbReference type="Pfam" id="PF13482">
    <property type="entry name" value="RNase_H_2"/>
    <property type="match status" value="1"/>
</dbReference>
<organism evidence="2 3">
    <name type="scientific">Trebonia kvetii</name>
    <dbReference type="NCBI Taxonomy" id="2480626"/>
    <lineage>
        <taxon>Bacteria</taxon>
        <taxon>Bacillati</taxon>
        <taxon>Actinomycetota</taxon>
        <taxon>Actinomycetes</taxon>
        <taxon>Streptosporangiales</taxon>
        <taxon>Treboniaceae</taxon>
        <taxon>Trebonia</taxon>
    </lineage>
</organism>
<gene>
    <name evidence="2" type="ORF">EAS64_33735</name>
</gene>
<dbReference type="RefSeq" id="WP_145859646.1">
    <property type="nucleotide sequence ID" value="NZ_RPFW01000007.1"/>
</dbReference>
<dbReference type="InterPro" id="IPR012337">
    <property type="entry name" value="RNaseH-like_sf"/>
</dbReference>
<dbReference type="EMBL" id="RPFW01000007">
    <property type="protein sequence ID" value="TVZ01243.1"/>
    <property type="molecule type" value="Genomic_DNA"/>
</dbReference>
<protein>
    <recommendedName>
        <fullName evidence="1">YprB ribonuclease H-like domain-containing protein</fullName>
    </recommendedName>
</protein>
<dbReference type="InterPro" id="IPR038720">
    <property type="entry name" value="YprB_RNase_H-like_dom"/>
</dbReference>
<proteinExistence type="predicted"/>